<dbReference type="AlphaFoldDB" id="A0A858RKN7"/>
<dbReference type="Pfam" id="PF02594">
    <property type="entry name" value="DUF167"/>
    <property type="match status" value="1"/>
</dbReference>
<evidence type="ECO:0000256" key="2">
    <source>
        <dbReference type="HAMAP-Rule" id="MF_00634"/>
    </source>
</evidence>
<dbReference type="GO" id="GO:0005737">
    <property type="term" value="C:cytoplasm"/>
    <property type="evidence" value="ECO:0007669"/>
    <property type="project" value="TreeGrafter"/>
</dbReference>
<keyword evidence="4" id="KW-1185">Reference proteome</keyword>
<proteinExistence type="inferred from homology"/>
<dbReference type="SMART" id="SM01152">
    <property type="entry name" value="DUF167"/>
    <property type="match status" value="1"/>
</dbReference>
<sequence>MQIRVLAVPNSKTSEVVGWEDDPRAGKVLRVKIAAPPVDGKANAALREFLAKHLGVPKSRVTLEKGDSARIKTLTVPDDAVC</sequence>
<dbReference type="SUPFAM" id="SSF69786">
    <property type="entry name" value="YggU-like"/>
    <property type="match status" value="1"/>
</dbReference>
<organism evidence="3 4">
    <name type="scientific">Luteolibacter luteus</name>
    <dbReference type="NCBI Taxonomy" id="2728835"/>
    <lineage>
        <taxon>Bacteria</taxon>
        <taxon>Pseudomonadati</taxon>
        <taxon>Verrucomicrobiota</taxon>
        <taxon>Verrucomicrobiia</taxon>
        <taxon>Verrucomicrobiales</taxon>
        <taxon>Verrucomicrobiaceae</taxon>
        <taxon>Luteolibacter</taxon>
    </lineage>
</organism>
<dbReference type="EMBL" id="CP051774">
    <property type="protein sequence ID" value="QJE97305.1"/>
    <property type="molecule type" value="Genomic_DNA"/>
</dbReference>
<gene>
    <name evidence="3" type="ORF">HHL09_16425</name>
</gene>
<evidence type="ECO:0000313" key="4">
    <source>
        <dbReference type="Proteomes" id="UP000501812"/>
    </source>
</evidence>
<dbReference type="PANTHER" id="PTHR13420:SF7">
    <property type="entry name" value="UPF0235 PROTEIN C15ORF40"/>
    <property type="match status" value="1"/>
</dbReference>
<dbReference type="NCBIfam" id="TIGR00251">
    <property type="entry name" value="DUF167 family protein"/>
    <property type="match status" value="1"/>
</dbReference>
<dbReference type="InterPro" id="IPR003746">
    <property type="entry name" value="DUF167"/>
</dbReference>
<comment type="similarity">
    <text evidence="1 2">Belongs to the UPF0235 family.</text>
</comment>
<accession>A0A858RKN7</accession>
<dbReference type="KEGG" id="luo:HHL09_16425"/>
<evidence type="ECO:0000256" key="1">
    <source>
        <dbReference type="ARBA" id="ARBA00010364"/>
    </source>
</evidence>
<dbReference type="RefSeq" id="WP_169455705.1">
    <property type="nucleotide sequence ID" value="NZ_CP051774.1"/>
</dbReference>
<dbReference type="InterPro" id="IPR036591">
    <property type="entry name" value="YggU-like_sf"/>
</dbReference>
<reference evidence="3 4" key="1">
    <citation type="submission" date="2020-04" db="EMBL/GenBank/DDBJ databases">
        <title>Luteolibacter sp. G-1-1-1 isolated from soil.</title>
        <authorList>
            <person name="Dahal R.H."/>
        </authorList>
    </citation>
    <scope>NUCLEOTIDE SEQUENCE [LARGE SCALE GENOMIC DNA]</scope>
    <source>
        <strain evidence="3 4">G-1-1-1</strain>
    </source>
</reference>
<name>A0A858RKN7_9BACT</name>
<dbReference type="Proteomes" id="UP000501812">
    <property type="component" value="Chromosome"/>
</dbReference>
<protein>
    <recommendedName>
        <fullName evidence="2">UPF0235 protein HHL09_16425</fullName>
    </recommendedName>
</protein>
<dbReference type="PANTHER" id="PTHR13420">
    <property type="entry name" value="UPF0235 PROTEIN C15ORF40"/>
    <property type="match status" value="1"/>
</dbReference>
<dbReference type="Gene3D" id="3.30.1200.10">
    <property type="entry name" value="YggU-like"/>
    <property type="match status" value="1"/>
</dbReference>
<dbReference type="HAMAP" id="MF_00634">
    <property type="entry name" value="UPF0235"/>
    <property type="match status" value="1"/>
</dbReference>
<evidence type="ECO:0000313" key="3">
    <source>
        <dbReference type="EMBL" id="QJE97305.1"/>
    </source>
</evidence>